<dbReference type="Proteomes" id="UP001241926">
    <property type="component" value="Unassembled WGS sequence"/>
</dbReference>
<accession>A0ABT7IXG0</accession>
<dbReference type="InterPro" id="IPR035944">
    <property type="entry name" value="YfbM-like_sf"/>
</dbReference>
<dbReference type="SUPFAM" id="SSF111069">
    <property type="entry name" value="Hypothetical protein yfbM"/>
    <property type="match status" value="1"/>
</dbReference>
<proteinExistence type="predicted"/>
<gene>
    <name evidence="1" type="ORF">QNN03_12635</name>
</gene>
<evidence type="ECO:0000313" key="1">
    <source>
        <dbReference type="EMBL" id="MDL2077289.1"/>
    </source>
</evidence>
<name>A0ABT7IXG0_9ACTN</name>
<sequence length="178" mass="20371">MSVYFHLRAVPPSALRNSASWFRRLFDDDWDTVRDRIGRHREEVLDRGYLHHELLYAGVPPYRAQEGPCTHVVLGGRPIGHPDPSRPPFLLLTAAQAGRVAEYLEDTDFADLWERAREEVMRPYGMPELERDVRGAFAAAHRDLRAFYTQTAHYGDAVVKWLMGSDSRLTRERGAPVG</sequence>
<comment type="caution">
    <text evidence="1">The sequence shown here is derived from an EMBL/GenBank/DDBJ whole genome shotgun (WGS) entry which is preliminary data.</text>
</comment>
<reference evidence="1 2" key="1">
    <citation type="submission" date="2023-05" db="EMBL/GenBank/DDBJ databases">
        <title>Streptomyces fuscus sp. nov., a brown-black pigment producing actinomyces isolated from dry sand of Sea duck farm.</title>
        <authorList>
            <person name="Xie J."/>
            <person name="Shen N."/>
        </authorList>
    </citation>
    <scope>NUCLEOTIDE SEQUENCE [LARGE SCALE GENOMIC DNA]</scope>
    <source>
        <strain evidence="1 2">GXMU-J15</strain>
    </source>
</reference>
<dbReference type="Pfam" id="PF08974">
    <property type="entry name" value="DUF1877"/>
    <property type="match status" value="1"/>
</dbReference>
<dbReference type="InterPro" id="IPR015068">
    <property type="entry name" value="DUF1877"/>
</dbReference>
<dbReference type="EMBL" id="JASJUS010000009">
    <property type="protein sequence ID" value="MDL2077289.1"/>
    <property type="molecule type" value="Genomic_DNA"/>
</dbReference>
<evidence type="ECO:0000313" key="2">
    <source>
        <dbReference type="Proteomes" id="UP001241926"/>
    </source>
</evidence>
<dbReference type="RefSeq" id="WP_285432434.1">
    <property type="nucleotide sequence ID" value="NZ_JASJUS010000009.1"/>
</dbReference>
<keyword evidence="2" id="KW-1185">Reference proteome</keyword>
<protein>
    <submittedName>
        <fullName evidence="1">DUF1877 family protein</fullName>
    </submittedName>
</protein>
<dbReference type="Gene3D" id="3.40.1760.10">
    <property type="entry name" value="YfbM-like super family"/>
    <property type="match status" value="1"/>
</dbReference>
<organism evidence="1 2">
    <name type="scientific">Streptomyces fuscus</name>
    <dbReference type="NCBI Taxonomy" id="3048495"/>
    <lineage>
        <taxon>Bacteria</taxon>
        <taxon>Bacillati</taxon>
        <taxon>Actinomycetota</taxon>
        <taxon>Actinomycetes</taxon>
        <taxon>Kitasatosporales</taxon>
        <taxon>Streptomycetaceae</taxon>
        <taxon>Streptomyces</taxon>
    </lineage>
</organism>